<dbReference type="CDD" id="cd15492">
    <property type="entry name" value="PHD_BRPF_JADE_like"/>
    <property type="match status" value="1"/>
</dbReference>
<dbReference type="InterPro" id="IPR019787">
    <property type="entry name" value="Znf_PHD-finger"/>
</dbReference>
<dbReference type="Gene3D" id="3.30.40.10">
    <property type="entry name" value="Zinc/RING finger domain, C3HC4 (zinc finger)"/>
    <property type="match status" value="2"/>
</dbReference>
<evidence type="ECO:0000256" key="2">
    <source>
        <dbReference type="ARBA" id="ARBA00022771"/>
    </source>
</evidence>
<dbReference type="Pfam" id="PF13832">
    <property type="entry name" value="zf-HC5HC2H_2"/>
    <property type="match status" value="1"/>
</dbReference>
<dbReference type="PROSITE" id="PS51805">
    <property type="entry name" value="EPHD"/>
    <property type="match status" value="1"/>
</dbReference>
<feature type="compositionally biased region" description="Low complexity" evidence="5">
    <location>
        <begin position="32"/>
        <end position="41"/>
    </location>
</feature>
<dbReference type="GO" id="GO:0006357">
    <property type="term" value="P:regulation of transcription by RNA polymerase II"/>
    <property type="evidence" value="ECO:0007669"/>
    <property type="project" value="TreeGrafter"/>
</dbReference>
<dbReference type="SUPFAM" id="SSF57903">
    <property type="entry name" value="FYVE/PHD zinc finger"/>
    <property type="match status" value="1"/>
</dbReference>
<dbReference type="SMART" id="SM00249">
    <property type="entry name" value="PHD"/>
    <property type="match status" value="2"/>
</dbReference>
<feature type="domain" description="PHD-type" evidence="6">
    <location>
        <begin position="166"/>
        <end position="216"/>
    </location>
</feature>
<dbReference type="InterPro" id="IPR001965">
    <property type="entry name" value="Znf_PHD"/>
</dbReference>
<dbReference type="PANTHER" id="PTHR13793:SF107">
    <property type="entry name" value="BROMODOMAIN-CONTAINING PROTEIN HOMOLOG"/>
    <property type="match status" value="1"/>
</dbReference>
<feature type="compositionally biased region" description="Basic and acidic residues" evidence="5">
    <location>
        <begin position="21"/>
        <end position="30"/>
    </location>
</feature>
<proteinExistence type="predicted"/>
<sequence>MARRPGATKEDLARTPPKRTQNHDLARRDASGTGNAAAGDPAAATLATWDELGTPSHLLGSDVPINLLGDLSPSTAAVHVEEATRGLLTHGYEELMWGEDIGKLPKVPRTEATEVQPEQVWQTSPKHRKFPNVRPIRKFVAADDKPWSQEVQRPLAVPTQPGAEDEELCSVCGSGESAEDDAILICDGCNAYAHQSCYSIQKVPEGDWFCARCQALRATNTLGMDQLSDTHVCALCPSYGGAMWPVCGRLPAGVMQSRWVHAACAVWTPEARVVFSEDKEKDENGNPIVHVDLSKLTASRTNLKCQECQQKGGGVVQCLSKKCMMGYHKTCAQRAKCIAEYAETSKGDVMACMFCPKHSTPDLAAWRLTCTRSGGNI</sequence>
<dbReference type="CDD" id="cd15571">
    <property type="entry name" value="ePHD"/>
    <property type="match status" value="1"/>
</dbReference>
<evidence type="ECO:0000313" key="8">
    <source>
        <dbReference type="EMBL" id="GHP06124.1"/>
    </source>
</evidence>
<evidence type="ECO:0000313" key="9">
    <source>
        <dbReference type="Proteomes" id="UP000660262"/>
    </source>
</evidence>
<feature type="region of interest" description="Disordered" evidence="5">
    <location>
        <begin position="1"/>
        <end position="41"/>
    </location>
</feature>
<gene>
    <name evidence="8" type="ORF">PPROV_000487100</name>
</gene>
<dbReference type="InterPro" id="IPR013083">
    <property type="entry name" value="Znf_RING/FYVE/PHD"/>
</dbReference>
<keyword evidence="9" id="KW-1185">Reference proteome</keyword>
<feature type="domain" description="PHD-type" evidence="7">
    <location>
        <begin position="230"/>
        <end position="359"/>
    </location>
</feature>
<dbReference type="Proteomes" id="UP000660262">
    <property type="component" value="Unassembled WGS sequence"/>
</dbReference>
<dbReference type="Pfam" id="PF00628">
    <property type="entry name" value="PHD"/>
    <property type="match status" value="1"/>
</dbReference>
<reference evidence="8" key="1">
    <citation type="submission" date="2020-10" db="EMBL/GenBank/DDBJ databases">
        <title>Unveiling of a novel bifunctional photoreceptor, Dualchrome1, isolated from a cosmopolitan green alga.</title>
        <authorList>
            <person name="Suzuki S."/>
            <person name="Kawachi M."/>
        </authorList>
    </citation>
    <scope>NUCLEOTIDE SEQUENCE</scope>
    <source>
        <strain evidence="8">NIES 2893</strain>
    </source>
</reference>
<dbReference type="PANTHER" id="PTHR13793">
    <property type="entry name" value="PHD FINGER PROTEINS"/>
    <property type="match status" value="1"/>
</dbReference>
<dbReference type="GO" id="GO:0008270">
    <property type="term" value="F:zinc ion binding"/>
    <property type="evidence" value="ECO:0007669"/>
    <property type="project" value="UniProtKB-KW"/>
</dbReference>
<evidence type="ECO:0000259" key="7">
    <source>
        <dbReference type="PROSITE" id="PS51805"/>
    </source>
</evidence>
<keyword evidence="2 4" id="KW-0863">Zinc-finger</keyword>
<keyword evidence="1" id="KW-0479">Metal-binding</keyword>
<dbReference type="OrthoDB" id="515259at2759"/>
<dbReference type="InterPro" id="IPR011011">
    <property type="entry name" value="Znf_FYVE_PHD"/>
</dbReference>
<dbReference type="PROSITE" id="PS50016">
    <property type="entry name" value="ZF_PHD_2"/>
    <property type="match status" value="1"/>
</dbReference>
<name>A0A830HG98_9CHLO</name>
<comment type="caution">
    <text evidence="8">The sequence shown here is derived from an EMBL/GenBank/DDBJ whole genome shotgun (WGS) entry which is preliminary data.</text>
</comment>
<evidence type="ECO:0000256" key="4">
    <source>
        <dbReference type="PROSITE-ProRule" id="PRU00146"/>
    </source>
</evidence>
<evidence type="ECO:0000256" key="1">
    <source>
        <dbReference type="ARBA" id="ARBA00022723"/>
    </source>
</evidence>
<dbReference type="EMBL" id="BNJQ01000012">
    <property type="protein sequence ID" value="GHP06124.1"/>
    <property type="molecule type" value="Genomic_DNA"/>
</dbReference>
<dbReference type="InterPro" id="IPR050701">
    <property type="entry name" value="Histone_Mod_Regulator"/>
</dbReference>
<evidence type="ECO:0000259" key="6">
    <source>
        <dbReference type="PROSITE" id="PS50016"/>
    </source>
</evidence>
<evidence type="ECO:0000256" key="3">
    <source>
        <dbReference type="ARBA" id="ARBA00022833"/>
    </source>
</evidence>
<evidence type="ECO:0000256" key="5">
    <source>
        <dbReference type="SAM" id="MobiDB-lite"/>
    </source>
</evidence>
<keyword evidence="3" id="KW-0862">Zinc</keyword>
<protein>
    <submittedName>
        <fullName evidence="8">NuA3 HAT complex component nto1</fullName>
    </submittedName>
</protein>
<organism evidence="8 9">
    <name type="scientific">Pycnococcus provasolii</name>
    <dbReference type="NCBI Taxonomy" id="41880"/>
    <lineage>
        <taxon>Eukaryota</taxon>
        <taxon>Viridiplantae</taxon>
        <taxon>Chlorophyta</taxon>
        <taxon>Pseudoscourfieldiophyceae</taxon>
        <taxon>Pseudoscourfieldiales</taxon>
        <taxon>Pycnococcaceae</taxon>
        <taxon>Pycnococcus</taxon>
    </lineage>
</organism>
<accession>A0A830HG98</accession>
<dbReference type="InterPro" id="IPR034732">
    <property type="entry name" value="EPHD"/>
</dbReference>
<dbReference type="AlphaFoldDB" id="A0A830HG98"/>